<dbReference type="STRING" id="1075402.AN216_19515"/>
<feature type="domain" description="Methyltransferase" evidence="2">
    <location>
        <begin position="52"/>
        <end position="137"/>
    </location>
</feature>
<dbReference type="SUPFAM" id="SSF53335">
    <property type="entry name" value="S-adenosyl-L-methionine-dependent methyltransferases"/>
    <property type="match status" value="1"/>
</dbReference>
<dbReference type="RefSeq" id="WP_070197979.1">
    <property type="nucleotide sequence ID" value="NZ_LJGU01000136.1"/>
</dbReference>
<dbReference type="GO" id="GO:0008168">
    <property type="term" value="F:methyltransferase activity"/>
    <property type="evidence" value="ECO:0007669"/>
    <property type="project" value="UniProtKB-KW"/>
</dbReference>
<feature type="compositionally biased region" description="Polar residues" evidence="1">
    <location>
        <begin position="1"/>
        <end position="12"/>
    </location>
</feature>
<comment type="caution">
    <text evidence="3">The sequence shown here is derived from an EMBL/GenBank/DDBJ whole genome shotgun (WGS) entry which is preliminary data.</text>
</comment>
<evidence type="ECO:0000256" key="1">
    <source>
        <dbReference type="SAM" id="MobiDB-lite"/>
    </source>
</evidence>
<dbReference type="Proteomes" id="UP000176101">
    <property type="component" value="Unassembled WGS sequence"/>
</dbReference>
<evidence type="ECO:0000313" key="4">
    <source>
        <dbReference type="Proteomes" id="UP000176101"/>
    </source>
</evidence>
<dbReference type="AlphaFoldDB" id="A0A1E7JYG9"/>
<gene>
    <name evidence="3" type="ORF">AN216_19515</name>
</gene>
<name>A0A1E7JYG9_9ACTN</name>
<dbReference type="CDD" id="cd02440">
    <property type="entry name" value="AdoMet_MTases"/>
    <property type="match status" value="1"/>
</dbReference>
<protein>
    <submittedName>
        <fullName evidence="3">Methyltransferase</fullName>
    </submittedName>
</protein>
<dbReference type="OrthoDB" id="7062303at2"/>
<accession>A0A1E7JYG9</accession>
<dbReference type="Pfam" id="PF13649">
    <property type="entry name" value="Methyltransf_25"/>
    <property type="match status" value="1"/>
</dbReference>
<keyword evidence="3" id="KW-0808">Transferase</keyword>
<reference evidence="3 4" key="1">
    <citation type="journal article" date="2016" name="Front. Microbiol.">
        <title>Comparative Genomics Analysis of Streptomyces Species Reveals Their Adaptation to the Marine Environment and Their Diversity at the Genomic Level.</title>
        <authorList>
            <person name="Tian X."/>
            <person name="Zhang Z."/>
            <person name="Yang T."/>
            <person name="Chen M."/>
            <person name="Li J."/>
            <person name="Chen F."/>
            <person name="Yang J."/>
            <person name="Li W."/>
            <person name="Zhang B."/>
            <person name="Zhang Z."/>
            <person name="Wu J."/>
            <person name="Zhang C."/>
            <person name="Long L."/>
            <person name="Xiao J."/>
        </authorList>
    </citation>
    <scope>NUCLEOTIDE SEQUENCE [LARGE SCALE GENOMIC DNA]</scope>
    <source>
        <strain evidence="3 4">SCSIO 02100</strain>
    </source>
</reference>
<keyword evidence="3" id="KW-0489">Methyltransferase</keyword>
<dbReference type="InterPro" id="IPR041698">
    <property type="entry name" value="Methyltransf_25"/>
</dbReference>
<evidence type="ECO:0000313" key="3">
    <source>
        <dbReference type="EMBL" id="OEU96646.1"/>
    </source>
</evidence>
<dbReference type="InterPro" id="IPR029063">
    <property type="entry name" value="SAM-dependent_MTases_sf"/>
</dbReference>
<dbReference type="PATRIC" id="fig|1075402.3.peg.1352"/>
<sequence>MSDSTLRATQHHGTGPGAFTPDGCSVELYQRLPVGPGPGIVEAALPAGATLLELGAGAGRVTRPLLARGFRVTAVDESPEMLACVRETRTIHSTIEALTLEERFDAVLLASFLVNTADDELRHQILRACARHVAADGCVLVECENGWHATATAGWERTREDGTTVRLGSREQLAEGGATKRVRMEYTTADGEWSHTFLSRYLPEEELTEALAAVGLALERWLTEDHTWLRAVPA</sequence>
<dbReference type="Gene3D" id="3.40.50.150">
    <property type="entry name" value="Vaccinia Virus protein VP39"/>
    <property type="match status" value="1"/>
</dbReference>
<dbReference type="EMBL" id="LJGU01000136">
    <property type="protein sequence ID" value="OEU96646.1"/>
    <property type="molecule type" value="Genomic_DNA"/>
</dbReference>
<feature type="region of interest" description="Disordered" evidence="1">
    <location>
        <begin position="1"/>
        <end position="20"/>
    </location>
</feature>
<proteinExistence type="predicted"/>
<dbReference type="GO" id="GO:0032259">
    <property type="term" value="P:methylation"/>
    <property type="evidence" value="ECO:0007669"/>
    <property type="project" value="UniProtKB-KW"/>
</dbReference>
<evidence type="ECO:0000259" key="2">
    <source>
        <dbReference type="Pfam" id="PF13649"/>
    </source>
</evidence>
<dbReference type="Gene3D" id="2.20.130.10">
    <property type="entry name" value="CAC2371-like domains"/>
    <property type="match status" value="1"/>
</dbReference>
<organism evidence="3 4">
    <name type="scientific">Streptomyces oceani</name>
    <dbReference type="NCBI Taxonomy" id="1075402"/>
    <lineage>
        <taxon>Bacteria</taxon>
        <taxon>Bacillati</taxon>
        <taxon>Actinomycetota</taxon>
        <taxon>Actinomycetes</taxon>
        <taxon>Kitasatosporales</taxon>
        <taxon>Streptomycetaceae</taxon>
        <taxon>Streptomyces</taxon>
    </lineage>
</organism>
<keyword evidence="4" id="KW-1185">Reference proteome</keyword>